<proteinExistence type="predicted"/>
<evidence type="ECO:0000313" key="2">
    <source>
        <dbReference type="Proteomes" id="UP000054565"/>
    </source>
</evidence>
<gene>
    <name evidence="1" type="ORF">CIRG_08493</name>
</gene>
<accession>A0A0J6YJH3</accession>
<protein>
    <submittedName>
        <fullName evidence="1">Uncharacterized protein</fullName>
    </submittedName>
</protein>
<name>A0A0J6YJH3_COCIT</name>
<evidence type="ECO:0000313" key="1">
    <source>
        <dbReference type="EMBL" id="KMP08811.1"/>
    </source>
</evidence>
<organism evidence="1 2">
    <name type="scientific">Coccidioides immitis RMSCC 2394</name>
    <dbReference type="NCBI Taxonomy" id="404692"/>
    <lineage>
        <taxon>Eukaryota</taxon>
        <taxon>Fungi</taxon>
        <taxon>Dikarya</taxon>
        <taxon>Ascomycota</taxon>
        <taxon>Pezizomycotina</taxon>
        <taxon>Eurotiomycetes</taxon>
        <taxon>Eurotiomycetidae</taxon>
        <taxon>Onygenales</taxon>
        <taxon>Onygenaceae</taxon>
        <taxon>Coccidioides</taxon>
    </lineage>
</organism>
<dbReference type="EMBL" id="DS028098">
    <property type="protein sequence ID" value="KMP08811.1"/>
    <property type="molecule type" value="Genomic_DNA"/>
</dbReference>
<sequence length="178" mass="19621">MLCITTVNIPLIALVRQSKGPVAHDRKTNETPVTQNIEISKIYNCGLSCVWYSQFILDLGFRGRWFSCDSTDGVIHTVREGNELKEPLAMVGINFSHTRQSKSWPELDSCSPGLTSMKKLSAAVVSTSCNNFALFILIADVSGNGQLGDVTMFSQRVFGPTGLWTLVDYFLHLADATK</sequence>
<dbReference type="Proteomes" id="UP000054565">
    <property type="component" value="Unassembled WGS sequence"/>
</dbReference>
<reference evidence="2" key="1">
    <citation type="journal article" date="2010" name="Genome Res.">
        <title>Population genomic sequencing of Coccidioides fungi reveals recent hybridization and transposon control.</title>
        <authorList>
            <person name="Neafsey D.E."/>
            <person name="Barker B.M."/>
            <person name="Sharpton T.J."/>
            <person name="Stajich J.E."/>
            <person name="Park D.J."/>
            <person name="Whiston E."/>
            <person name="Hung C.-Y."/>
            <person name="McMahan C."/>
            <person name="White J."/>
            <person name="Sykes S."/>
            <person name="Heiman D."/>
            <person name="Young S."/>
            <person name="Zeng Q."/>
            <person name="Abouelleil A."/>
            <person name="Aftuck L."/>
            <person name="Bessette D."/>
            <person name="Brown A."/>
            <person name="FitzGerald M."/>
            <person name="Lui A."/>
            <person name="Macdonald J.P."/>
            <person name="Priest M."/>
            <person name="Orbach M.J."/>
            <person name="Galgiani J.N."/>
            <person name="Kirkland T.N."/>
            <person name="Cole G.T."/>
            <person name="Birren B.W."/>
            <person name="Henn M.R."/>
            <person name="Taylor J.W."/>
            <person name="Rounsley S.D."/>
        </authorList>
    </citation>
    <scope>NUCLEOTIDE SEQUENCE [LARGE SCALE GENOMIC DNA]</scope>
    <source>
        <strain evidence="2">RMSCC 2394</strain>
    </source>
</reference>
<dbReference type="AlphaFoldDB" id="A0A0J6YJH3"/>